<protein>
    <recommendedName>
        <fullName evidence="2">BRCT domain-containing protein</fullName>
    </recommendedName>
</protein>
<dbReference type="CDD" id="cd17748">
    <property type="entry name" value="BRCT_DNA_ligase_like"/>
    <property type="match status" value="1"/>
</dbReference>
<dbReference type="SMART" id="SM00292">
    <property type="entry name" value="BRCT"/>
    <property type="match status" value="1"/>
</dbReference>
<dbReference type="EMBL" id="WDES01000044">
    <property type="protein sequence ID" value="KAB6083053.1"/>
    <property type="molecule type" value="Genomic_DNA"/>
</dbReference>
<dbReference type="InterPro" id="IPR010994">
    <property type="entry name" value="RuvA_2-like"/>
</dbReference>
<dbReference type="Pfam" id="PF00533">
    <property type="entry name" value="BRCT"/>
    <property type="match status" value="1"/>
</dbReference>
<accession>A0A7J5NXR2</accession>
<gene>
    <name evidence="3" type="ORF">GA574_20705</name>
</gene>
<comment type="caution">
    <text evidence="3">The sequence shown here is derived from an EMBL/GenBank/DDBJ whole genome shotgun (WGS) entry which is preliminary data.</text>
</comment>
<dbReference type="Gene3D" id="3.40.50.10190">
    <property type="entry name" value="BRCT domain"/>
    <property type="match status" value="1"/>
</dbReference>
<organism evidence="3 4">
    <name type="scientific">Bacteroides xylanisolvens</name>
    <dbReference type="NCBI Taxonomy" id="371601"/>
    <lineage>
        <taxon>Bacteria</taxon>
        <taxon>Pseudomonadati</taxon>
        <taxon>Bacteroidota</taxon>
        <taxon>Bacteroidia</taxon>
        <taxon>Bacteroidales</taxon>
        <taxon>Bacteroidaceae</taxon>
        <taxon>Bacteroides</taxon>
    </lineage>
</organism>
<dbReference type="PROSITE" id="PS50172">
    <property type="entry name" value="BRCT"/>
    <property type="match status" value="1"/>
</dbReference>
<dbReference type="InterPro" id="IPR004150">
    <property type="entry name" value="NAD_DNA_ligase_OB"/>
</dbReference>
<dbReference type="SUPFAM" id="SSF52113">
    <property type="entry name" value="BRCT domain"/>
    <property type="match status" value="1"/>
</dbReference>
<evidence type="ECO:0000256" key="1">
    <source>
        <dbReference type="ARBA" id="ARBA00004067"/>
    </source>
</evidence>
<dbReference type="RefSeq" id="WP_151923612.1">
    <property type="nucleotide sequence ID" value="NZ_WDES01000044.1"/>
</dbReference>
<dbReference type="Gene3D" id="1.10.150.20">
    <property type="entry name" value="5' to 3' exonuclease, C-terminal subdomain"/>
    <property type="match status" value="1"/>
</dbReference>
<dbReference type="InterPro" id="IPR036420">
    <property type="entry name" value="BRCT_dom_sf"/>
</dbReference>
<feature type="domain" description="BRCT" evidence="2">
    <location>
        <begin position="331"/>
        <end position="401"/>
    </location>
</feature>
<reference evidence="3 4" key="1">
    <citation type="journal article" date="2019" name="Nat. Med.">
        <title>A library of human gut bacterial isolates paired with longitudinal multiomics data enables mechanistic microbiome research.</title>
        <authorList>
            <person name="Poyet M."/>
            <person name="Groussin M."/>
            <person name="Gibbons S.M."/>
            <person name="Avila-Pacheco J."/>
            <person name="Jiang X."/>
            <person name="Kearney S.M."/>
            <person name="Perrotta A.R."/>
            <person name="Berdy B."/>
            <person name="Zhao S."/>
            <person name="Lieberman T.D."/>
            <person name="Swanson P.K."/>
            <person name="Smith M."/>
            <person name="Roesemann S."/>
            <person name="Alexander J.E."/>
            <person name="Rich S.A."/>
            <person name="Livny J."/>
            <person name="Vlamakis H."/>
            <person name="Clish C."/>
            <person name="Bullock K."/>
            <person name="Deik A."/>
            <person name="Scott J."/>
            <person name="Pierce K.A."/>
            <person name="Xavier R.J."/>
            <person name="Alm E.J."/>
        </authorList>
    </citation>
    <scope>NUCLEOTIDE SEQUENCE [LARGE SCALE GENOMIC DNA]</scope>
    <source>
        <strain evidence="3 4">BIOML-A74</strain>
    </source>
</reference>
<dbReference type="Pfam" id="PF03120">
    <property type="entry name" value="OB_DNA_ligase"/>
    <property type="match status" value="1"/>
</dbReference>
<sequence>MNLFKEWSKVYPIDGIVIYIDDLHLWEVIGRHQTSGNPLYAIAYKHPDFTESFETTVKGIVWKVSKSGALKPVVNIEMVDTGDCNMENPTGYNAGWINDHEIAKGAEILVTRSGGVIPKILSTLSPATQEEQEKLWDEMSECPHCGSSTMWNENHIELCCTNPSCPGVQLAKIIFFYLTCGAENMGEETLSKIFNAGFTSIPAILNVTFNDLIKIEGFGDSISNIILENNRKIMQGVDLATLMQASDCFKGIGKIKAQKILDEMDDEDLCSFCQGWYINHEPDVQSEDFKNCPITVQNLLLGYFPFMVFLEETKIPYKLSPKTAVLEGKCKGLSICVSGFRDSNLEEVITNEGGKIVSGVSKKTTHLVVKDKSANSSKMSKAKLLGIPILSIEEFYEILNN</sequence>
<dbReference type="SUPFAM" id="SSF50249">
    <property type="entry name" value="Nucleic acid-binding proteins"/>
    <property type="match status" value="1"/>
</dbReference>
<dbReference type="SUPFAM" id="SSF56091">
    <property type="entry name" value="DNA ligase/mRNA capping enzyme, catalytic domain"/>
    <property type="match status" value="1"/>
</dbReference>
<keyword evidence="4" id="KW-1185">Reference proteome</keyword>
<dbReference type="GO" id="GO:0006281">
    <property type="term" value="P:DNA repair"/>
    <property type="evidence" value="ECO:0007669"/>
    <property type="project" value="InterPro"/>
</dbReference>
<dbReference type="InterPro" id="IPR012340">
    <property type="entry name" value="NA-bd_OB-fold"/>
</dbReference>
<dbReference type="Proteomes" id="UP000435059">
    <property type="component" value="Unassembled WGS sequence"/>
</dbReference>
<name>A0A7J5NXR2_9BACE</name>
<dbReference type="InterPro" id="IPR001357">
    <property type="entry name" value="BRCT_dom"/>
</dbReference>
<dbReference type="GO" id="GO:0006260">
    <property type="term" value="P:DNA replication"/>
    <property type="evidence" value="ECO:0007669"/>
    <property type="project" value="InterPro"/>
</dbReference>
<dbReference type="GO" id="GO:0003911">
    <property type="term" value="F:DNA ligase (NAD+) activity"/>
    <property type="evidence" value="ECO:0007669"/>
    <property type="project" value="InterPro"/>
</dbReference>
<proteinExistence type="predicted"/>
<evidence type="ECO:0000313" key="4">
    <source>
        <dbReference type="Proteomes" id="UP000435059"/>
    </source>
</evidence>
<dbReference type="Gene3D" id="2.40.50.140">
    <property type="entry name" value="Nucleic acid-binding proteins"/>
    <property type="match status" value="1"/>
</dbReference>
<evidence type="ECO:0000259" key="2">
    <source>
        <dbReference type="PROSITE" id="PS50172"/>
    </source>
</evidence>
<comment type="function">
    <text evidence="1">DNA ligase that catalyzes the formation of phosphodiester linkages between 5'-phosphoryl and 3'-hydroxyl groups in double-stranded DNA using NAD as a coenzyme and as the energy source for the reaction. It is essential for DNA replication and repair of damaged DNA.</text>
</comment>
<evidence type="ECO:0000313" key="3">
    <source>
        <dbReference type="EMBL" id="KAB6083053.1"/>
    </source>
</evidence>
<dbReference type="SUPFAM" id="SSF47781">
    <property type="entry name" value="RuvA domain 2-like"/>
    <property type="match status" value="1"/>
</dbReference>
<dbReference type="Gene3D" id="3.30.1490.70">
    <property type="match status" value="1"/>
</dbReference>
<dbReference type="AlphaFoldDB" id="A0A7J5NXR2"/>